<reference evidence="3" key="2">
    <citation type="submission" date="2016-06" db="EMBL/GenBank/DDBJ databases">
        <authorList>
            <person name="Toshchakov V.S."/>
        </authorList>
    </citation>
    <scope>NUCLEOTIDE SEQUENCE [LARGE SCALE GENOMIC DNA]</scope>
    <source>
        <strain>PM4 (JCM 30641</strain>
        <strain evidence="3">\VKM B-2940)</strain>
    </source>
</reference>
<dbReference type="EMBL" id="LT719092">
    <property type="protein sequence ID" value="SJK83969.1"/>
    <property type="molecule type" value="Genomic_DNA"/>
</dbReference>
<dbReference type="AlphaFoldDB" id="A0A1N5S6N6"/>
<proteinExistence type="predicted"/>
<accession>A0A1N5S6N6</accession>
<dbReference type="EMBL" id="LT671858">
    <property type="protein sequence ID" value="SIM31664.1"/>
    <property type="molecule type" value="Genomic_DNA"/>
</dbReference>
<name>A0A1N5S6N6_9ARCH</name>
<dbReference type="Proteomes" id="UP000195607">
    <property type="component" value="Chromosome I"/>
</dbReference>
<protein>
    <submittedName>
        <fullName evidence="1">Uncharacterized protein</fullName>
    </submittedName>
</protein>
<dbReference type="KEGG" id="cdiv:CPM_0070"/>
<evidence type="ECO:0000313" key="2">
    <source>
        <dbReference type="EMBL" id="SJK83969.1"/>
    </source>
</evidence>
<reference evidence="2" key="3">
    <citation type="submission" date="2016-06" db="EMBL/GenBank/DDBJ databases">
        <authorList>
            <person name="Olsen C.W."/>
            <person name="Carey S."/>
            <person name="Hinshaw L."/>
            <person name="Karasin A.I."/>
        </authorList>
    </citation>
    <scope>NUCLEOTIDE SEQUENCE [LARGE SCALE GENOMIC DNA]</scope>
    <source>
        <strain evidence="2">PM4</strain>
    </source>
</reference>
<keyword evidence="3" id="KW-1185">Reference proteome</keyword>
<evidence type="ECO:0000313" key="3">
    <source>
        <dbReference type="Proteomes" id="UP000187822"/>
    </source>
</evidence>
<sequence length="74" mass="8029">MRKGSTDIPKEATFRTGAASILGNGSSKTDWTVRDEDETEAKVRTSQSSAVRVCQTCLLLLNMFSAKNQMSGNT</sequence>
<organism evidence="1 4">
    <name type="scientific">Cuniculiplasma divulgatum</name>
    <dbReference type="NCBI Taxonomy" id="1673428"/>
    <lineage>
        <taxon>Archaea</taxon>
        <taxon>Methanobacteriati</taxon>
        <taxon>Thermoplasmatota</taxon>
        <taxon>Thermoplasmata</taxon>
        <taxon>Thermoplasmatales</taxon>
        <taxon>Cuniculiplasmataceae</taxon>
        <taxon>Cuniculiplasma</taxon>
    </lineage>
</organism>
<dbReference type="Proteomes" id="UP000187822">
    <property type="component" value="Chromosome I"/>
</dbReference>
<evidence type="ECO:0000313" key="4">
    <source>
        <dbReference type="Proteomes" id="UP000195607"/>
    </source>
</evidence>
<gene>
    <name evidence="2" type="ORF">CPM_0070</name>
    <name evidence="1" type="ORF">CSP5_0101</name>
</gene>
<reference evidence="1 4" key="1">
    <citation type="submission" date="2016-04" db="EMBL/GenBank/DDBJ databases">
        <authorList>
            <person name="Evans L.H."/>
            <person name="Alamgir A."/>
            <person name="Owens N."/>
            <person name="Weber N.D."/>
            <person name="Virtaneva K."/>
            <person name="Barbian K."/>
            <person name="Babar A."/>
            <person name="Rosenke K."/>
        </authorList>
    </citation>
    <scope>NUCLEOTIDE SEQUENCE [LARGE SCALE GENOMIC DNA]</scope>
    <source>
        <strain evidence="1">S5</strain>
        <strain evidence="4">S5(T) (JCM 30642 \VKM B-2941)</strain>
    </source>
</reference>
<evidence type="ECO:0000313" key="1">
    <source>
        <dbReference type="EMBL" id="SIM31664.1"/>
    </source>
</evidence>
<dbReference type="STRING" id="1673428.CPM_0070"/>